<feature type="region of interest" description="Disordered" evidence="1">
    <location>
        <begin position="111"/>
        <end position="134"/>
    </location>
</feature>
<evidence type="ECO:0000313" key="3">
    <source>
        <dbReference type="EMBL" id="TKW02069.1"/>
    </source>
</evidence>
<organism evidence="3 4">
    <name type="scientific">Setaria viridis</name>
    <name type="common">Green bristlegrass</name>
    <name type="synonym">Setaria italica subsp. viridis</name>
    <dbReference type="NCBI Taxonomy" id="4556"/>
    <lineage>
        <taxon>Eukaryota</taxon>
        <taxon>Viridiplantae</taxon>
        <taxon>Streptophyta</taxon>
        <taxon>Embryophyta</taxon>
        <taxon>Tracheophyta</taxon>
        <taxon>Spermatophyta</taxon>
        <taxon>Magnoliopsida</taxon>
        <taxon>Liliopsida</taxon>
        <taxon>Poales</taxon>
        <taxon>Poaceae</taxon>
        <taxon>PACMAD clade</taxon>
        <taxon>Panicoideae</taxon>
        <taxon>Panicodae</taxon>
        <taxon>Paniceae</taxon>
        <taxon>Cenchrinae</taxon>
        <taxon>Setaria</taxon>
    </lineage>
</organism>
<proteinExistence type="predicted"/>
<feature type="region of interest" description="Disordered" evidence="1">
    <location>
        <begin position="326"/>
        <end position="346"/>
    </location>
</feature>
<protein>
    <submittedName>
        <fullName evidence="3">Uncharacterized protein</fullName>
    </submittedName>
</protein>
<evidence type="ECO:0000313" key="4">
    <source>
        <dbReference type="Proteomes" id="UP000298652"/>
    </source>
</evidence>
<dbReference type="AlphaFoldDB" id="A0A4U6TND8"/>
<feature type="compositionally biased region" description="Low complexity" evidence="1">
    <location>
        <begin position="326"/>
        <end position="337"/>
    </location>
</feature>
<dbReference type="EMBL" id="CM016559">
    <property type="protein sequence ID" value="TKW02069.1"/>
    <property type="molecule type" value="Genomic_DNA"/>
</dbReference>
<dbReference type="Proteomes" id="UP000298652">
    <property type="component" value="Chromosome 8"/>
</dbReference>
<gene>
    <name evidence="3" type="ORF">SEVIR_8G220600v2</name>
</gene>
<sequence>MVLLQPCELLGIVACLLGSSLELLEIEASLLDDGLELVLCPPPVLPRRLLTPAQVVDDLLSGGDLRGQLPDPLPLHGEAIPEPPLKPEEIRLPSAALLEGLQNNLCSATERREENNHRGEHRTWPPGTTKPCSSPIAEDRAARTFAILPCTAYHLPHSSTSFSTKRGLCGSYQDAQRRVGPPHALGTRLTGTRVEAVLADPGAAVPNAAARAGATAPDAAGLVDGPGTCAAVSVEVATAVLDADARPAPSAAATVSVAAVGASIPVPAAAAGAGTPASTAAAVPVAAAEADFPSSIATAISIAVTGTPAPISAAAISTVTARAAGSSSTSSSRAAAEGEGGAGVRPCPVPGCGTLPPVAAMEASFAVGPAVSPATPLLAAGRVASRPTEADDTRSAFFGASGRTKSQGTTL</sequence>
<dbReference type="Gramene" id="TKW02069">
    <property type="protein sequence ID" value="TKW02069"/>
    <property type="gene ID" value="SEVIR_8G220600v2"/>
</dbReference>
<feature type="region of interest" description="Disordered" evidence="1">
    <location>
        <begin position="382"/>
        <end position="411"/>
    </location>
</feature>
<evidence type="ECO:0000256" key="2">
    <source>
        <dbReference type="SAM" id="SignalP"/>
    </source>
</evidence>
<feature type="compositionally biased region" description="Basic and acidic residues" evidence="1">
    <location>
        <begin position="111"/>
        <end position="123"/>
    </location>
</feature>
<accession>A0A4U6TND8</accession>
<feature type="chain" id="PRO_5020936874" evidence="2">
    <location>
        <begin position="19"/>
        <end position="411"/>
    </location>
</feature>
<name>A0A4U6TND8_SETVI</name>
<keyword evidence="2" id="KW-0732">Signal</keyword>
<keyword evidence="4" id="KW-1185">Reference proteome</keyword>
<reference evidence="3" key="1">
    <citation type="submission" date="2019-03" db="EMBL/GenBank/DDBJ databases">
        <title>WGS assembly of Setaria viridis.</title>
        <authorList>
            <person name="Huang P."/>
            <person name="Jenkins J."/>
            <person name="Grimwood J."/>
            <person name="Barry K."/>
            <person name="Healey A."/>
            <person name="Mamidi S."/>
            <person name="Sreedasyam A."/>
            <person name="Shu S."/>
            <person name="Feldman M."/>
            <person name="Wu J."/>
            <person name="Yu Y."/>
            <person name="Chen C."/>
            <person name="Johnson J."/>
            <person name="Rokhsar D."/>
            <person name="Baxter I."/>
            <person name="Schmutz J."/>
            <person name="Brutnell T."/>
            <person name="Kellogg E."/>
        </authorList>
    </citation>
    <scope>NUCLEOTIDE SEQUENCE [LARGE SCALE GENOMIC DNA]</scope>
</reference>
<feature type="signal peptide" evidence="2">
    <location>
        <begin position="1"/>
        <end position="18"/>
    </location>
</feature>
<evidence type="ECO:0000256" key="1">
    <source>
        <dbReference type="SAM" id="MobiDB-lite"/>
    </source>
</evidence>